<dbReference type="Pfam" id="PF05970">
    <property type="entry name" value="PIF1"/>
    <property type="match status" value="1"/>
</dbReference>
<dbReference type="InterPro" id="IPR051055">
    <property type="entry name" value="PIF1_helicase"/>
</dbReference>
<proteinExistence type="predicted"/>
<dbReference type="GO" id="GO:0006281">
    <property type="term" value="P:DNA repair"/>
    <property type="evidence" value="ECO:0007669"/>
    <property type="project" value="InterPro"/>
</dbReference>
<dbReference type="CDD" id="cd18809">
    <property type="entry name" value="SF1_C_RecD"/>
    <property type="match status" value="1"/>
</dbReference>
<dbReference type="AlphaFoldDB" id="A0A6J6GQN9"/>
<dbReference type="PANTHER" id="PTHR47642:SF5">
    <property type="entry name" value="ATP-DEPENDENT DNA HELICASE"/>
    <property type="match status" value="1"/>
</dbReference>
<dbReference type="GO" id="GO:0003678">
    <property type="term" value="F:DNA helicase activity"/>
    <property type="evidence" value="ECO:0007669"/>
    <property type="project" value="InterPro"/>
</dbReference>
<name>A0A6J6GQN9_9ZZZZ</name>
<dbReference type="InterPro" id="IPR003593">
    <property type="entry name" value="AAA+_ATPase"/>
</dbReference>
<evidence type="ECO:0000313" key="3">
    <source>
        <dbReference type="EMBL" id="CAB4602159.1"/>
    </source>
</evidence>
<gene>
    <name evidence="2" type="ORF">UFOPK1433_00125</name>
    <name evidence="3" type="ORF">UFOPK1843_00227</name>
</gene>
<evidence type="ECO:0000313" key="2">
    <source>
        <dbReference type="EMBL" id="CAB4534253.1"/>
    </source>
</evidence>
<dbReference type="InterPro" id="IPR010285">
    <property type="entry name" value="DNA_helicase_pif1-like_DEAD"/>
</dbReference>
<accession>A0A6J6GQN9</accession>
<dbReference type="PANTHER" id="PTHR47642">
    <property type="entry name" value="ATP-DEPENDENT DNA HELICASE"/>
    <property type="match status" value="1"/>
</dbReference>
<reference evidence="3" key="1">
    <citation type="submission" date="2020-05" db="EMBL/GenBank/DDBJ databases">
        <authorList>
            <person name="Chiriac C."/>
            <person name="Salcher M."/>
            <person name="Ghai R."/>
            <person name="Kavagutti S V."/>
        </authorList>
    </citation>
    <scope>NUCLEOTIDE SEQUENCE</scope>
</reference>
<dbReference type="InterPro" id="IPR027417">
    <property type="entry name" value="P-loop_NTPase"/>
</dbReference>
<dbReference type="SMART" id="SM00382">
    <property type="entry name" value="AAA"/>
    <property type="match status" value="1"/>
</dbReference>
<dbReference type="GO" id="GO:0000723">
    <property type="term" value="P:telomere maintenance"/>
    <property type="evidence" value="ECO:0007669"/>
    <property type="project" value="InterPro"/>
</dbReference>
<dbReference type="Gene3D" id="3.40.50.300">
    <property type="entry name" value="P-loop containing nucleotide triphosphate hydrolases"/>
    <property type="match status" value="2"/>
</dbReference>
<protein>
    <submittedName>
        <fullName evidence="3">Unannotated protein</fullName>
    </submittedName>
</protein>
<dbReference type="SUPFAM" id="SSF52540">
    <property type="entry name" value="P-loop containing nucleoside triphosphate hydrolases"/>
    <property type="match status" value="2"/>
</dbReference>
<organism evidence="3">
    <name type="scientific">freshwater metagenome</name>
    <dbReference type="NCBI Taxonomy" id="449393"/>
    <lineage>
        <taxon>unclassified sequences</taxon>
        <taxon>metagenomes</taxon>
        <taxon>ecological metagenomes</taxon>
    </lineage>
</organism>
<feature type="domain" description="AAA+ ATPase" evidence="1">
    <location>
        <begin position="21"/>
        <end position="333"/>
    </location>
</feature>
<evidence type="ECO:0000259" key="1">
    <source>
        <dbReference type="SMART" id="SM00382"/>
    </source>
</evidence>
<dbReference type="EMBL" id="CAEZUR010000011">
    <property type="protein sequence ID" value="CAB4602159.1"/>
    <property type="molecule type" value="Genomic_DNA"/>
</dbReference>
<sequence>MTFEINLSKEQLAMFDFLEKEHDHIFVTGRAGTGKSTLLNHFVNNTKKNVAVVAPTGVAAYNVGGATIHSFFGIPPNGVLGIQPLHKHLYGRTRDALRSLDIVVIDEISMVSADLMDAMDTMLRTARGKNKGPFGGVQVVMFGDPYQLPPISVKPGVEGYDYLKETYRSDWFFDAKVWSESKLLRYELNENFRQHDDKFIAILNAIRDGSVTQEMLDTLNQAGNRYPENQDAIRLSGVNVKVNNYNASRLANTPGDTKFFEANIPIGTLQDFGKTPPADVNLELKIGAQVMFIKNDDQNTSKDGGYSRRWVNGTIGHVTKIVSHNHVKVEVDDEEFDVHQSTWEKIKYQLDEVFDENTQRFKEVLVPETVAEFRQLPLRLAWSVTVHKSQGMTYDEVVIELGGNAFSAGQTYVALSRVRSLEGLYLTAPITLRDVMIDPEVQRFMSEAPSPNYDGLF</sequence>
<dbReference type="EMBL" id="CAEZSN010000007">
    <property type="protein sequence ID" value="CAB4534253.1"/>
    <property type="molecule type" value="Genomic_DNA"/>
</dbReference>